<protein>
    <submittedName>
        <fullName evidence="1">Uncharacterized protein</fullName>
    </submittedName>
</protein>
<comment type="caution">
    <text evidence="1">The sequence shown here is derived from an EMBL/GenBank/DDBJ whole genome shotgun (WGS) entry which is preliminary data.</text>
</comment>
<dbReference type="EMBL" id="VCEI01000011">
    <property type="protein sequence ID" value="TLU96382.1"/>
    <property type="molecule type" value="Genomic_DNA"/>
</dbReference>
<name>A0A5R9KJL0_9BACT</name>
<gene>
    <name evidence="1" type="ORF">FEM55_04395</name>
</gene>
<reference evidence="1 2" key="1">
    <citation type="submission" date="2019-05" db="EMBL/GenBank/DDBJ databases">
        <authorList>
            <person name="Qu J.-H."/>
        </authorList>
    </citation>
    <scope>NUCLEOTIDE SEQUENCE [LARGE SCALE GENOMIC DNA]</scope>
    <source>
        <strain evidence="1 2">Z12</strain>
    </source>
</reference>
<accession>A0A5R9KJL0</accession>
<dbReference type="AlphaFoldDB" id="A0A5R9KJL0"/>
<evidence type="ECO:0000313" key="2">
    <source>
        <dbReference type="Proteomes" id="UP000309788"/>
    </source>
</evidence>
<dbReference type="RefSeq" id="WP_138280076.1">
    <property type="nucleotide sequence ID" value="NZ_BMGE01000001.1"/>
</dbReference>
<sequence>MIIQEKIRLREVLYRHQNQLGKFLSDPERDEYDLHYTIAGLLRVLLCDGEVPILLYYAKEHNIELKVWGSYPARHTFNPNKTAYTIDALIASYTLEEDAYEMNIEEYLDTEIGAVPKIDKQTNLAKGTIGYTPKQLIKWICNKDGVAHLELKPMASLESIKSAITVFGTAEGFGKTDAFHLRLAIIQIGEWTLSAIKDILAQTQ</sequence>
<organism evidence="1 2">
    <name type="scientific">Dyadobacter sediminis</name>
    <dbReference type="NCBI Taxonomy" id="1493691"/>
    <lineage>
        <taxon>Bacteria</taxon>
        <taxon>Pseudomonadati</taxon>
        <taxon>Bacteroidota</taxon>
        <taxon>Cytophagia</taxon>
        <taxon>Cytophagales</taxon>
        <taxon>Spirosomataceae</taxon>
        <taxon>Dyadobacter</taxon>
    </lineage>
</organism>
<evidence type="ECO:0000313" key="1">
    <source>
        <dbReference type="EMBL" id="TLU96382.1"/>
    </source>
</evidence>
<keyword evidence="2" id="KW-1185">Reference proteome</keyword>
<proteinExistence type="predicted"/>
<dbReference type="Proteomes" id="UP000309788">
    <property type="component" value="Unassembled WGS sequence"/>
</dbReference>